<evidence type="ECO:0000259" key="8">
    <source>
        <dbReference type="Pfam" id="PF01120"/>
    </source>
</evidence>
<evidence type="ECO:0000256" key="1">
    <source>
        <dbReference type="ARBA" id="ARBA00004071"/>
    </source>
</evidence>
<comment type="similarity">
    <text evidence="2">Belongs to the glycosyl hydrolase 29 family.</text>
</comment>
<dbReference type="EC" id="3.2.1.51" evidence="3"/>
<feature type="domain" description="Glycoside hydrolase family 29 N-terminal" evidence="8">
    <location>
        <begin position="14"/>
        <end position="352"/>
    </location>
</feature>
<name>A0ABY6KVS5_9ARAC</name>
<gene>
    <name evidence="10" type="ORF">LAZ67_10000633</name>
</gene>
<evidence type="ECO:0000313" key="10">
    <source>
        <dbReference type="EMBL" id="UYV72769.1"/>
    </source>
</evidence>
<feature type="non-terminal residue" evidence="10">
    <location>
        <position position="1"/>
    </location>
</feature>
<sequence>MWWLRTLLVLCVALAAVQGRYTPDWNSLDSRPLPAWYDNAKVGIFIHWGVFSVPSYGSEWFWSFWLQRRYPAYAEFMKKNYKPGFTYQDFGHMFTAEFFNPDSWAKLIEASGAKYVVLTTKHHEGYTLWPSKVSWNWNAMDLGPKRDLVGDLAKSVRNLTDVHFGLYHSLFEWFNPLYNKDKENNFTTQTFVNSKTIPELYELVNNYEPDIIWSDGDQGASDDYWTSKEFLTWLYNDSPVRDKVVVNDRWGDNIPCHHGGFYTCMDRYNPGELQPRKWENAMTIDRGSWGYRRNASLKDMLTPKDLIQTLIETVAYGGNLLVNIGPTHDGRIVPIFEERLRQMGDWLKVNGEAIYETQPWPEAQQDAATPSVYYTQRSNKTVYALTTEWPSDNMLCLGSLNIVPGDTVVSMLGIQGTLRWGVSEREARSAILSLVVSDPGQRIDPRSLSTDRRRRMWWLRTLLVLCVALAAVQGRYTPDWNSLDSRPLPAWYDNAKVGIFIHWGVFSVPSYGSEWFWSFWLQRRYPAYAEFMKKNYKPGFTYQDFGHMFTAEFFNPDSWAKLIEASGAKYVVLTTKHHEGYTLWPSKVSWNWNAMDLGPKRDLVGDLEKAVRNLTDVHFGLYHSLFEWFNPLFNKDKENNFTTQTFVNSKTIPELYELVNNYEPDIIWSDGDADASDDYWTSKEFLAWLYNDSPIRDKIVVNDRWGKNISCHHGGFYTCMDRYNPGKLQPRKWENAMTIDKSSWGYRRDASLNDMLTPKELIQTLIETVAYGGNLLVNIGPTHDGRIVPIFEERLRQMGDWLKVNGEAIYETHPWPEAQQDAATPSVYYTQRSNKTVYALTTEWPLDNP</sequence>
<dbReference type="EMBL" id="CP092872">
    <property type="protein sequence ID" value="UYV72769.1"/>
    <property type="molecule type" value="Genomic_DNA"/>
</dbReference>
<evidence type="ECO:0000256" key="5">
    <source>
        <dbReference type="ARBA" id="ARBA00022801"/>
    </source>
</evidence>
<feature type="signal peptide" evidence="7">
    <location>
        <begin position="1"/>
        <end position="19"/>
    </location>
</feature>
<dbReference type="InterPro" id="IPR057739">
    <property type="entry name" value="Glyco_hydro_29_N"/>
</dbReference>
<feature type="domain" description="Glycoside hydrolase family 29 N-terminal" evidence="8">
    <location>
        <begin position="469"/>
        <end position="807"/>
    </location>
</feature>
<dbReference type="InterPro" id="IPR000933">
    <property type="entry name" value="Glyco_hydro_29"/>
</dbReference>
<evidence type="ECO:0000256" key="7">
    <source>
        <dbReference type="SAM" id="SignalP"/>
    </source>
</evidence>
<evidence type="ECO:0000313" key="11">
    <source>
        <dbReference type="Proteomes" id="UP001235939"/>
    </source>
</evidence>
<dbReference type="Pfam" id="PF01120">
    <property type="entry name" value="Alpha_L_fucos"/>
    <property type="match status" value="2"/>
</dbReference>
<reference evidence="10 11" key="1">
    <citation type="submission" date="2022-01" db="EMBL/GenBank/DDBJ databases">
        <title>A chromosomal length assembly of Cordylochernes scorpioides.</title>
        <authorList>
            <person name="Zeh D."/>
            <person name="Zeh J."/>
        </authorList>
    </citation>
    <scope>NUCLEOTIDE SEQUENCE [LARGE SCALE GENOMIC DNA]</scope>
    <source>
        <strain evidence="10">IN4F17</strain>
        <tissue evidence="10">Whole Body</tissue>
    </source>
</reference>
<dbReference type="SMART" id="SM00812">
    <property type="entry name" value="Alpha_L_fucos"/>
    <property type="match status" value="2"/>
</dbReference>
<keyword evidence="11" id="KW-1185">Reference proteome</keyword>
<dbReference type="Pfam" id="PF16757">
    <property type="entry name" value="Fucosidase_C"/>
    <property type="match status" value="1"/>
</dbReference>
<evidence type="ECO:0000259" key="9">
    <source>
        <dbReference type="Pfam" id="PF16757"/>
    </source>
</evidence>
<dbReference type="InterPro" id="IPR031919">
    <property type="entry name" value="Fucosidase_C"/>
</dbReference>
<evidence type="ECO:0000256" key="6">
    <source>
        <dbReference type="ARBA" id="ARBA00023295"/>
    </source>
</evidence>
<dbReference type="PANTHER" id="PTHR10030">
    <property type="entry name" value="ALPHA-L-FUCOSIDASE"/>
    <property type="match status" value="1"/>
</dbReference>
<feature type="domain" description="Alpha-L-fucosidase C-terminal" evidence="9">
    <location>
        <begin position="364"/>
        <end position="424"/>
    </location>
</feature>
<protein>
    <recommendedName>
        <fullName evidence="3">alpha-L-fucosidase</fullName>
        <ecNumber evidence="3">3.2.1.51</ecNumber>
    </recommendedName>
</protein>
<evidence type="ECO:0000256" key="3">
    <source>
        <dbReference type="ARBA" id="ARBA00012662"/>
    </source>
</evidence>
<comment type="function">
    <text evidence="1">Alpha-L-fucosidase is responsible for hydrolyzing the alpha-1,6-linked fucose joined to the reducing-end N-acetylglucosamine of the carbohydrate moieties of glycoproteins.</text>
</comment>
<feature type="chain" id="PRO_5045779462" description="alpha-L-fucosidase" evidence="7">
    <location>
        <begin position="20"/>
        <end position="849"/>
    </location>
</feature>
<dbReference type="PANTHER" id="PTHR10030:SF37">
    <property type="entry name" value="ALPHA-L-FUCOSIDASE-RELATED"/>
    <property type="match status" value="1"/>
</dbReference>
<evidence type="ECO:0000256" key="2">
    <source>
        <dbReference type="ARBA" id="ARBA00007951"/>
    </source>
</evidence>
<dbReference type="PRINTS" id="PR00741">
    <property type="entry name" value="GLHYDRLASE29"/>
</dbReference>
<keyword evidence="4 7" id="KW-0732">Signal</keyword>
<organism evidence="10 11">
    <name type="scientific">Cordylochernes scorpioides</name>
    <dbReference type="NCBI Taxonomy" id="51811"/>
    <lineage>
        <taxon>Eukaryota</taxon>
        <taxon>Metazoa</taxon>
        <taxon>Ecdysozoa</taxon>
        <taxon>Arthropoda</taxon>
        <taxon>Chelicerata</taxon>
        <taxon>Arachnida</taxon>
        <taxon>Pseudoscorpiones</taxon>
        <taxon>Cheliferoidea</taxon>
        <taxon>Chernetidae</taxon>
        <taxon>Cordylochernes</taxon>
    </lineage>
</organism>
<dbReference type="SUPFAM" id="SSF51445">
    <property type="entry name" value="(Trans)glycosidases"/>
    <property type="match status" value="2"/>
</dbReference>
<dbReference type="InterPro" id="IPR017853">
    <property type="entry name" value="GH"/>
</dbReference>
<dbReference type="Proteomes" id="UP001235939">
    <property type="component" value="Chromosome 10"/>
</dbReference>
<dbReference type="InterPro" id="IPR016286">
    <property type="entry name" value="FUC_metazoa-typ"/>
</dbReference>
<evidence type="ECO:0000256" key="4">
    <source>
        <dbReference type="ARBA" id="ARBA00022729"/>
    </source>
</evidence>
<dbReference type="Gene3D" id="3.20.20.80">
    <property type="entry name" value="Glycosidases"/>
    <property type="match status" value="2"/>
</dbReference>
<keyword evidence="6" id="KW-0326">Glycosidase</keyword>
<keyword evidence="5" id="KW-0378">Hydrolase</keyword>
<accession>A0ABY6KVS5</accession>
<proteinExistence type="inferred from homology"/>